<accession>A0A841HEE0</accession>
<dbReference type="Pfam" id="PF07715">
    <property type="entry name" value="Plug"/>
    <property type="match status" value="1"/>
</dbReference>
<name>A0A841HEE0_9GAMM</name>
<dbReference type="PROSITE" id="PS52016">
    <property type="entry name" value="TONB_DEPENDENT_REC_3"/>
    <property type="match status" value="1"/>
</dbReference>
<dbReference type="GO" id="GO:0009279">
    <property type="term" value="C:cell outer membrane"/>
    <property type="evidence" value="ECO:0007669"/>
    <property type="project" value="UniProtKB-SubCell"/>
</dbReference>
<sequence length="900" mass="99883">MKTKYDYVRMLACAGVSLGATYGVGAQEQEPSRSLLEEVIVTAERRSESILEVPLSITAYGDTMREQMGIMSIQDMVNFAPGVSFNMATDRPSIRGIARQSNFFSLDSPVANYFDGVYTSSVQDAQRRPIFVERTEILRGPQGALSGRGSIAGAINTYSKRPTSEFQAEVGAFTGNYDRYGGEMTVSGPLLGEAMRVRLNGGVYRQDKGYFDNVSSGQTEGDQPNNRQVFDLLIDGALGDNFEYFLKASFADYDESRRTGVSTSPFYAGNLSAPSPYGIDGALMPLAAYGLFPGSGGVRLGDVPNNPAFLSEDNYRQFANDFHSRQKLDDHHNYTAHLTWHTGPVDIKWIGGHQNYLYQQWTDYDSSQSQASWSNDVLQMRLPATPAFPTGRLVSPGGTNLYLEQREWYSNELTFASTTDSRFSWIFGLYQSNEDYFQEPSTQSFSGYPELNNPIRFIGGVPTFVQPNDTPFASVRGYFNGETVSRAAYGQIAFDFTDQWKATLGVRYNEDEKDVREAFRYIGNNVSAGLAPILAGGGLGAPRALDVTPAYDGSPLQPGVVADHGIDPADGYRKRDFYGEWDELTGSVGLDFKPTPNQLIYGRVARGYRPGGFNAGFNYNPPMVDKETVNSYEVGWKGTLFDRLQLSTSAFLYDYRDIQLSLPVLGRCSDPNDLSTCTTLNSFINLPKGESRGVEIEANYAITDNWSMYLSYGWLDTEIKEGVTEEGQGFQNPDDPAGLLPNANRYQQIPNQLDTYTYLPRWTQDLSGNSLANSPEHRVAVNTAYTFEFAPGNLTASLSYVWRAEQYSDVFETEPAIVPDFFTLGARLLWTDASDRYTVILYGSNLTDENAADSAGTDRRRTGLATPTAPSSLGQAFFPTYNWQPPREYGIELQYRFGSH</sequence>
<evidence type="ECO:0000313" key="16">
    <source>
        <dbReference type="EMBL" id="MBB6091491.1"/>
    </source>
</evidence>
<evidence type="ECO:0000256" key="6">
    <source>
        <dbReference type="ARBA" id="ARBA00023004"/>
    </source>
</evidence>
<dbReference type="InterPro" id="IPR036942">
    <property type="entry name" value="Beta-barrel_TonB_sf"/>
</dbReference>
<keyword evidence="6" id="KW-0408">Iron</keyword>
<comment type="similarity">
    <text evidence="11 12">Belongs to the TonB-dependent receptor family.</text>
</comment>
<dbReference type="InterPro" id="IPR000531">
    <property type="entry name" value="Beta-barrel_TonB"/>
</dbReference>
<keyword evidence="7" id="KW-0406">Ion transport</keyword>
<evidence type="ECO:0000256" key="3">
    <source>
        <dbReference type="ARBA" id="ARBA00022452"/>
    </source>
</evidence>
<keyword evidence="16" id="KW-0675">Receptor</keyword>
<dbReference type="Proteomes" id="UP000588068">
    <property type="component" value="Unassembled WGS sequence"/>
</dbReference>
<evidence type="ECO:0000256" key="13">
    <source>
        <dbReference type="SAM" id="MobiDB-lite"/>
    </source>
</evidence>
<dbReference type="Pfam" id="PF00593">
    <property type="entry name" value="TonB_dep_Rec_b-barrel"/>
    <property type="match status" value="1"/>
</dbReference>
<feature type="domain" description="TonB-dependent receptor-like beta-barrel" evidence="14">
    <location>
        <begin position="299"/>
        <end position="846"/>
    </location>
</feature>
<dbReference type="InterPro" id="IPR012910">
    <property type="entry name" value="Plug_dom"/>
</dbReference>
<evidence type="ECO:0000313" key="17">
    <source>
        <dbReference type="Proteomes" id="UP000588068"/>
    </source>
</evidence>
<evidence type="ECO:0000256" key="2">
    <source>
        <dbReference type="ARBA" id="ARBA00022448"/>
    </source>
</evidence>
<protein>
    <submittedName>
        <fullName evidence="16">Iron complex outermembrane receptor protein</fullName>
    </submittedName>
</protein>
<feature type="region of interest" description="Disordered" evidence="13">
    <location>
        <begin position="850"/>
        <end position="870"/>
    </location>
</feature>
<evidence type="ECO:0000256" key="11">
    <source>
        <dbReference type="PROSITE-ProRule" id="PRU01360"/>
    </source>
</evidence>
<dbReference type="EMBL" id="JACHHZ010000001">
    <property type="protein sequence ID" value="MBB6091491.1"/>
    <property type="molecule type" value="Genomic_DNA"/>
</dbReference>
<organism evidence="16 17">
    <name type="scientific">Povalibacter uvarum</name>
    <dbReference type="NCBI Taxonomy" id="732238"/>
    <lineage>
        <taxon>Bacteria</taxon>
        <taxon>Pseudomonadati</taxon>
        <taxon>Pseudomonadota</taxon>
        <taxon>Gammaproteobacteria</taxon>
        <taxon>Steroidobacterales</taxon>
        <taxon>Steroidobacteraceae</taxon>
        <taxon>Povalibacter</taxon>
    </lineage>
</organism>
<dbReference type="InterPro" id="IPR039426">
    <property type="entry name" value="TonB-dep_rcpt-like"/>
</dbReference>
<evidence type="ECO:0000256" key="8">
    <source>
        <dbReference type="ARBA" id="ARBA00023077"/>
    </source>
</evidence>
<keyword evidence="9 11" id="KW-0472">Membrane</keyword>
<keyword evidence="2 11" id="KW-0813">Transport</keyword>
<dbReference type="AlphaFoldDB" id="A0A841HEE0"/>
<evidence type="ECO:0000256" key="10">
    <source>
        <dbReference type="ARBA" id="ARBA00023237"/>
    </source>
</evidence>
<keyword evidence="10 11" id="KW-0998">Cell outer membrane</keyword>
<dbReference type="GO" id="GO:0006826">
    <property type="term" value="P:iron ion transport"/>
    <property type="evidence" value="ECO:0007669"/>
    <property type="project" value="UniProtKB-KW"/>
</dbReference>
<evidence type="ECO:0000259" key="14">
    <source>
        <dbReference type="Pfam" id="PF00593"/>
    </source>
</evidence>
<keyword evidence="3 11" id="KW-1134">Transmembrane beta strand</keyword>
<evidence type="ECO:0000256" key="1">
    <source>
        <dbReference type="ARBA" id="ARBA00004571"/>
    </source>
</evidence>
<dbReference type="SUPFAM" id="SSF56935">
    <property type="entry name" value="Porins"/>
    <property type="match status" value="1"/>
</dbReference>
<comment type="caution">
    <text evidence="16">The sequence shown here is derived from an EMBL/GenBank/DDBJ whole genome shotgun (WGS) entry which is preliminary data.</text>
</comment>
<evidence type="ECO:0000256" key="4">
    <source>
        <dbReference type="ARBA" id="ARBA00022496"/>
    </source>
</evidence>
<evidence type="ECO:0000256" key="5">
    <source>
        <dbReference type="ARBA" id="ARBA00022692"/>
    </source>
</evidence>
<keyword evidence="5 11" id="KW-0812">Transmembrane</keyword>
<dbReference type="PANTHER" id="PTHR32552">
    <property type="entry name" value="FERRICHROME IRON RECEPTOR-RELATED"/>
    <property type="match status" value="1"/>
</dbReference>
<keyword evidence="8 12" id="KW-0798">TonB box</keyword>
<keyword evidence="17" id="KW-1185">Reference proteome</keyword>
<comment type="subcellular location">
    <subcellularLocation>
        <location evidence="1 11">Cell outer membrane</location>
        <topology evidence="1 11">Multi-pass membrane protein</topology>
    </subcellularLocation>
</comment>
<evidence type="ECO:0000256" key="12">
    <source>
        <dbReference type="RuleBase" id="RU003357"/>
    </source>
</evidence>
<dbReference type="Gene3D" id="2.40.170.20">
    <property type="entry name" value="TonB-dependent receptor, beta-barrel domain"/>
    <property type="match status" value="2"/>
</dbReference>
<dbReference type="RefSeq" id="WP_184329286.1">
    <property type="nucleotide sequence ID" value="NZ_JACHHZ010000001.1"/>
</dbReference>
<reference evidence="16 17" key="1">
    <citation type="submission" date="2020-08" db="EMBL/GenBank/DDBJ databases">
        <title>Genomic Encyclopedia of Type Strains, Phase IV (KMG-IV): sequencing the most valuable type-strain genomes for metagenomic binning, comparative biology and taxonomic classification.</title>
        <authorList>
            <person name="Goeker M."/>
        </authorList>
    </citation>
    <scope>NUCLEOTIDE SEQUENCE [LARGE SCALE GENOMIC DNA]</scope>
    <source>
        <strain evidence="16 17">DSM 26723</strain>
    </source>
</reference>
<dbReference type="PANTHER" id="PTHR32552:SF81">
    <property type="entry name" value="TONB-DEPENDENT OUTER MEMBRANE RECEPTOR"/>
    <property type="match status" value="1"/>
</dbReference>
<evidence type="ECO:0000256" key="9">
    <source>
        <dbReference type="ARBA" id="ARBA00023136"/>
    </source>
</evidence>
<evidence type="ECO:0000259" key="15">
    <source>
        <dbReference type="Pfam" id="PF07715"/>
    </source>
</evidence>
<gene>
    <name evidence="16" type="ORF">HNQ60_000337</name>
</gene>
<proteinExistence type="inferred from homology"/>
<feature type="domain" description="TonB-dependent receptor plug" evidence="15">
    <location>
        <begin position="51"/>
        <end position="154"/>
    </location>
</feature>
<evidence type="ECO:0000256" key="7">
    <source>
        <dbReference type="ARBA" id="ARBA00023065"/>
    </source>
</evidence>
<keyword evidence="4" id="KW-0410">Iron transport</keyword>